<evidence type="ECO:0000313" key="2">
    <source>
        <dbReference type="EMBL" id="VDO11066.1"/>
    </source>
</evidence>
<evidence type="ECO:0000313" key="4">
    <source>
        <dbReference type="WBParaSite" id="HPLM_0000174301-mRNA-1"/>
    </source>
</evidence>
<dbReference type="OMA" id="MYKMEDH"/>
<protein>
    <submittedName>
        <fullName evidence="4">Conserved secreted protein</fullName>
    </submittedName>
</protein>
<name>A0A0N4VWS3_HAEPC</name>
<organism evidence="4">
    <name type="scientific">Haemonchus placei</name>
    <name type="common">Barber's pole worm</name>
    <dbReference type="NCBI Taxonomy" id="6290"/>
    <lineage>
        <taxon>Eukaryota</taxon>
        <taxon>Metazoa</taxon>
        <taxon>Ecdysozoa</taxon>
        <taxon>Nematoda</taxon>
        <taxon>Chromadorea</taxon>
        <taxon>Rhabditida</taxon>
        <taxon>Rhabditina</taxon>
        <taxon>Rhabditomorpha</taxon>
        <taxon>Strongyloidea</taxon>
        <taxon>Trichostrongylidae</taxon>
        <taxon>Haemonchus</taxon>
    </lineage>
</organism>
<evidence type="ECO:0000313" key="3">
    <source>
        <dbReference type="Proteomes" id="UP000268014"/>
    </source>
</evidence>
<keyword evidence="3" id="KW-1185">Reference proteome</keyword>
<feature type="chain" id="PRO_5043123365" evidence="1">
    <location>
        <begin position="19"/>
        <end position="135"/>
    </location>
</feature>
<dbReference type="OrthoDB" id="10311498at2759"/>
<reference evidence="2 3" key="2">
    <citation type="submission" date="2018-11" db="EMBL/GenBank/DDBJ databases">
        <authorList>
            <consortium name="Pathogen Informatics"/>
        </authorList>
    </citation>
    <scope>NUCLEOTIDE SEQUENCE [LARGE SCALE GENOMIC DNA]</scope>
    <source>
        <strain evidence="2 3">MHpl1</strain>
    </source>
</reference>
<proteinExistence type="predicted"/>
<evidence type="ECO:0000256" key="1">
    <source>
        <dbReference type="SAM" id="SignalP"/>
    </source>
</evidence>
<feature type="signal peptide" evidence="1">
    <location>
        <begin position="1"/>
        <end position="18"/>
    </location>
</feature>
<sequence length="135" mass="16058">MNPITLVATLCLAYSVAGYFACLTDGKFTFDLFGDIEKPHRDLLTRFLNRTFDDGDLVLEYKVDSSGYDGEVYMKFPSVILRNVRAYLFKSSNKRPIFYMYKMEDHSVRRVHPWDFMNYLTYCKLDPEQLEDYYY</sequence>
<dbReference type="Proteomes" id="UP000268014">
    <property type="component" value="Unassembled WGS sequence"/>
</dbReference>
<gene>
    <name evidence="2" type="ORF">HPLM_LOCUS1740</name>
</gene>
<keyword evidence="1" id="KW-0732">Signal</keyword>
<dbReference type="AlphaFoldDB" id="A0A0N4VWS3"/>
<accession>A0A0N4VWS3</accession>
<dbReference type="EMBL" id="UZAF01002596">
    <property type="protein sequence ID" value="VDO11066.1"/>
    <property type="molecule type" value="Genomic_DNA"/>
</dbReference>
<reference evidence="4" key="1">
    <citation type="submission" date="2017-02" db="UniProtKB">
        <authorList>
            <consortium name="WormBaseParasite"/>
        </authorList>
    </citation>
    <scope>IDENTIFICATION</scope>
</reference>
<dbReference type="WBParaSite" id="HPLM_0000174301-mRNA-1">
    <property type="protein sequence ID" value="HPLM_0000174301-mRNA-1"/>
    <property type="gene ID" value="HPLM_0000174301"/>
</dbReference>